<dbReference type="InterPro" id="IPR027417">
    <property type="entry name" value="P-loop_NTPase"/>
</dbReference>
<dbReference type="EMBL" id="MG592402">
    <property type="protein sequence ID" value="AUR82051.1"/>
    <property type="molecule type" value="Genomic_DNA"/>
</dbReference>
<keyword evidence="3" id="KW-1185">Reference proteome</keyword>
<organism evidence="2 3">
    <name type="scientific">Vibrio phage 1.020.O._10N.222.48.A2</name>
    <dbReference type="NCBI Taxonomy" id="1881450"/>
    <lineage>
        <taxon>Viruses</taxon>
        <taxon>Varidnaviria</taxon>
        <taxon>Abadenavirae</taxon>
        <taxon>Produgelaviricota</taxon>
        <taxon>Belvinaviricetes</taxon>
        <taxon>Vinavirales</taxon>
        <taxon>Autolykiviridae</taxon>
        <taxon>Oliviavirus</taxon>
        <taxon>Oliviavirus viph1020o</taxon>
        <taxon>Paulavirus viph1020o</taxon>
    </lineage>
</organism>
<proteinExistence type="predicted"/>
<dbReference type="SUPFAM" id="SSF52540">
    <property type="entry name" value="P-loop containing nucleoside triphosphate hydrolases"/>
    <property type="match status" value="1"/>
</dbReference>
<evidence type="ECO:0000259" key="1">
    <source>
        <dbReference type="Pfam" id="PF01935"/>
    </source>
</evidence>
<dbReference type="Proteomes" id="UP000272598">
    <property type="component" value="Segment"/>
</dbReference>
<dbReference type="Pfam" id="PF01935">
    <property type="entry name" value="DUF87"/>
    <property type="match status" value="1"/>
</dbReference>
<keyword evidence="2" id="KW-0378">Hydrolase</keyword>
<evidence type="ECO:0000313" key="2">
    <source>
        <dbReference type="EMBL" id="AUR82051.1"/>
    </source>
</evidence>
<name>A0A2I7QKX9_9VIRU</name>
<dbReference type="GO" id="GO:0016787">
    <property type="term" value="F:hydrolase activity"/>
    <property type="evidence" value="ECO:0007669"/>
    <property type="project" value="UniProtKB-KW"/>
</dbReference>
<dbReference type="InterPro" id="IPR002789">
    <property type="entry name" value="HerA_central"/>
</dbReference>
<dbReference type="Gene3D" id="3.40.50.300">
    <property type="entry name" value="P-loop containing nucleotide triphosphate hydrolases"/>
    <property type="match status" value="1"/>
</dbReference>
<gene>
    <name evidence="2" type="ORF">NVP1020O_09</name>
</gene>
<reference evidence="2 3" key="1">
    <citation type="submission" date="2017-11" db="EMBL/GenBank/DDBJ databases">
        <title>A major lineage of nontailed dsDNA viruses as unrecognized killers of marine bacteria.</title>
        <authorList>
            <person name="Kauffman K.M."/>
            <person name="Hussain F.A."/>
            <person name="Yang J."/>
            <person name="Arevalo P."/>
            <person name="Brown J.M."/>
            <person name="Chang W.K."/>
            <person name="VanInsberghe D."/>
            <person name="Elsherbini J."/>
            <person name="Cutler M.B."/>
            <person name="Kelly L."/>
            <person name="Polz M.F."/>
        </authorList>
    </citation>
    <scope>NUCLEOTIDE SEQUENCE [LARGE SCALE GENOMIC DNA]</scope>
</reference>
<protein>
    <submittedName>
        <fullName evidence="2">P-loop containing nucleoside triphosphate hydrolase</fullName>
    </submittedName>
</protein>
<feature type="domain" description="Helicase HerA central" evidence="1">
    <location>
        <begin position="3"/>
        <end position="45"/>
    </location>
</feature>
<accession>A0A2I7QKX9</accession>
<sequence length="177" mass="20032">MPHCAIVGMTESGKSSLGRTFAKELQKSGIQIIVFDPLGDPEWNNALDLENAFITDNENEFLNVYWNSKNCAVFFDEAGDYATNHNKGMIRTATKGRHWGHSNFYIAQRGNLLARTIRDQCANLYMFTSSKDDAKIYSTEFNDAELLNVPDLPQGTYYTCGRFKKAARHILFKGKSK</sequence>
<evidence type="ECO:0000313" key="3">
    <source>
        <dbReference type="Proteomes" id="UP000272598"/>
    </source>
</evidence>